<dbReference type="RefSeq" id="WP_135278741.1">
    <property type="nucleotide sequence ID" value="NZ_PQVH01000014.1"/>
</dbReference>
<comment type="caution">
    <text evidence="1">The sequence shown here is derived from an EMBL/GenBank/DDBJ whole genome shotgun (WGS) entry which is preliminary data.</text>
</comment>
<protein>
    <submittedName>
        <fullName evidence="1">Uncharacterized protein</fullName>
    </submittedName>
</protein>
<dbReference type="AlphaFoldDB" id="A0A4Y9VPX1"/>
<accession>A0A4Y9VPX1</accession>
<name>A0A4Y9VPX1_9PROT</name>
<dbReference type="EMBL" id="PQVH01000014">
    <property type="protein sequence ID" value="TFW70096.1"/>
    <property type="molecule type" value="Genomic_DNA"/>
</dbReference>
<dbReference type="Proteomes" id="UP000297706">
    <property type="component" value="Unassembled WGS sequence"/>
</dbReference>
<keyword evidence="2" id="KW-1185">Reference proteome</keyword>
<organism evidence="1 2">
    <name type="scientific">Methylotenera oryzisoli</name>
    <dbReference type="NCBI Taxonomy" id="2080758"/>
    <lineage>
        <taxon>Bacteria</taxon>
        <taxon>Pseudomonadati</taxon>
        <taxon>Pseudomonadota</taxon>
        <taxon>Betaproteobacteria</taxon>
        <taxon>Nitrosomonadales</taxon>
        <taxon>Methylophilaceae</taxon>
        <taxon>Methylotenera</taxon>
    </lineage>
</organism>
<proteinExistence type="predicted"/>
<gene>
    <name evidence="1" type="ORF">C3Y98_11575</name>
</gene>
<evidence type="ECO:0000313" key="2">
    <source>
        <dbReference type="Proteomes" id="UP000297706"/>
    </source>
</evidence>
<reference evidence="1 2" key="1">
    <citation type="submission" date="2018-02" db="EMBL/GenBank/DDBJ databases">
        <title>A novel lanthanide dependent methylotroph, Methylotenera sp. La3113.</title>
        <authorList>
            <person name="Lv H."/>
            <person name="Tani A."/>
        </authorList>
    </citation>
    <scope>NUCLEOTIDE SEQUENCE [LARGE SCALE GENOMIC DNA]</scope>
    <source>
        <strain evidence="1 2">La3113</strain>
    </source>
</reference>
<sequence>MEKNNQQELAMNNEPSCSRVLLSKNEIGRIVFCEGCSVAELEIGAISLRIEGSALNSLKMLLADAATRLTLYQQEQAVYSKQTAINYNVH</sequence>
<evidence type="ECO:0000313" key="1">
    <source>
        <dbReference type="EMBL" id="TFW70096.1"/>
    </source>
</evidence>
<dbReference type="OrthoDB" id="5570418at2"/>